<name>A0A7D7LMV8_9FLAO</name>
<evidence type="ECO:0000313" key="2">
    <source>
        <dbReference type="EMBL" id="MBA5245819.1"/>
    </source>
</evidence>
<dbReference type="Proteomes" id="UP000539710">
    <property type="component" value="Unassembled WGS sequence"/>
</dbReference>
<feature type="transmembrane region" description="Helical" evidence="1">
    <location>
        <begin position="124"/>
        <end position="143"/>
    </location>
</feature>
<feature type="transmembrane region" description="Helical" evidence="1">
    <location>
        <begin position="155"/>
        <end position="177"/>
    </location>
</feature>
<dbReference type="AlphaFoldDB" id="A0A7D7LMV8"/>
<gene>
    <name evidence="3" type="ORF">H1R16_01845</name>
    <name evidence="2" type="ORF">H2507_01425</name>
</gene>
<feature type="transmembrane region" description="Helical" evidence="1">
    <location>
        <begin position="33"/>
        <end position="54"/>
    </location>
</feature>
<dbReference type="Proteomes" id="UP000515349">
    <property type="component" value="Chromosome"/>
</dbReference>
<dbReference type="RefSeq" id="WP_181885935.1">
    <property type="nucleotide sequence ID" value="NZ_CP059472.1"/>
</dbReference>
<feature type="transmembrane region" description="Helical" evidence="1">
    <location>
        <begin position="95"/>
        <end position="112"/>
    </location>
</feature>
<accession>A0A7D7LMV8</accession>
<reference evidence="3 4" key="1">
    <citation type="submission" date="2020-07" db="EMBL/GenBank/DDBJ databases">
        <title>Chryseobacterium sp.cx-624.</title>
        <authorList>
            <person name="Yang C."/>
        </authorList>
    </citation>
    <scope>NUCLEOTIDE SEQUENCE [LARGE SCALE GENOMIC DNA]</scope>
    <source>
        <strain evidence="4">cx-624</strain>
        <strain evidence="3">Cx-624</strain>
    </source>
</reference>
<evidence type="ECO:0000313" key="3">
    <source>
        <dbReference type="EMBL" id="QMS98779.1"/>
    </source>
</evidence>
<keyword evidence="1" id="KW-0812">Transmembrane</keyword>
<evidence type="ECO:0000313" key="4">
    <source>
        <dbReference type="Proteomes" id="UP000515349"/>
    </source>
</evidence>
<feature type="transmembrane region" description="Helical" evidence="1">
    <location>
        <begin position="6"/>
        <end position="26"/>
    </location>
</feature>
<organism evidence="3 4">
    <name type="scientific">Marnyiella aurantia</name>
    <dbReference type="NCBI Taxonomy" id="2758037"/>
    <lineage>
        <taxon>Bacteria</taxon>
        <taxon>Pseudomonadati</taxon>
        <taxon>Bacteroidota</taxon>
        <taxon>Flavobacteriia</taxon>
        <taxon>Flavobacteriales</taxon>
        <taxon>Weeksellaceae</taxon>
        <taxon>Marnyiella</taxon>
    </lineage>
</organism>
<sequence length="224" mass="25792">MDLIKDFGGTVINLLYLSIIILMLYYRKHLGKHIGIVIAAMTVTLLTETTTVVLQRMHIIKFTTPYYVVGIIGIVYLLFLLYFYKLMQNPQLKKIQLGIVAAHIINFSVSAVLNENFFNVFPDITNFTSIFLILVSLFIFLNDTFNSDKILLIKAFFPFFVAVSLTFIYVGLVPILFFSNRIILETEKLIFYIMLYSINIIGYSIMLAGIFFAKNQKKKHNLIV</sequence>
<feature type="transmembrane region" description="Helical" evidence="1">
    <location>
        <begin position="66"/>
        <end position="83"/>
    </location>
</feature>
<dbReference type="KEGG" id="cbau:H1R16_01845"/>
<evidence type="ECO:0000256" key="1">
    <source>
        <dbReference type="SAM" id="Phobius"/>
    </source>
</evidence>
<reference evidence="2" key="3">
    <citation type="submission" date="2020-07" db="EMBL/GenBank/DDBJ databases">
        <authorList>
            <person name="Yang C."/>
        </authorList>
    </citation>
    <scope>NUCLEOTIDE SEQUENCE</scope>
    <source>
        <strain evidence="2">Cx-624</strain>
    </source>
</reference>
<dbReference type="EMBL" id="JACEUX010000001">
    <property type="protein sequence ID" value="MBA5245819.1"/>
    <property type="molecule type" value="Genomic_DNA"/>
</dbReference>
<keyword evidence="5" id="KW-1185">Reference proteome</keyword>
<keyword evidence="1" id="KW-0472">Membrane</keyword>
<protein>
    <submittedName>
        <fullName evidence="3">Uncharacterized protein</fullName>
    </submittedName>
</protein>
<dbReference type="EMBL" id="CP059472">
    <property type="protein sequence ID" value="QMS98779.1"/>
    <property type="molecule type" value="Genomic_DNA"/>
</dbReference>
<feature type="transmembrane region" description="Helical" evidence="1">
    <location>
        <begin position="189"/>
        <end position="213"/>
    </location>
</feature>
<keyword evidence="1" id="KW-1133">Transmembrane helix</keyword>
<reference evidence="5" key="2">
    <citation type="submission" date="2020-07" db="EMBL/GenBank/DDBJ databases">
        <title>Flavobacterium sp. xlx-214.</title>
        <authorList>
            <person name="Yang C."/>
        </authorList>
    </citation>
    <scope>NUCLEOTIDE SEQUENCE [LARGE SCALE GENOMIC DNA]</scope>
    <source>
        <strain evidence="5">CX-624</strain>
    </source>
</reference>
<evidence type="ECO:0000313" key="5">
    <source>
        <dbReference type="Proteomes" id="UP000539710"/>
    </source>
</evidence>
<proteinExistence type="predicted"/>